<evidence type="ECO:0000313" key="2">
    <source>
        <dbReference type="Proteomes" id="UP001295684"/>
    </source>
</evidence>
<evidence type="ECO:0000313" key="1">
    <source>
        <dbReference type="EMBL" id="CAI2365903.1"/>
    </source>
</evidence>
<organism evidence="1 2">
    <name type="scientific">Euplotes crassus</name>
    <dbReference type="NCBI Taxonomy" id="5936"/>
    <lineage>
        <taxon>Eukaryota</taxon>
        <taxon>Sar</taxon>
        <taxon>Alveolata</taxon>
        <taxon>Ciliophora</taxon>
        <taxon>Intramacronucleata</taxon>
        <taxon>Spirotrichea</taxon>
        <taxon>Hypotrichia</taxon>
        <taxon>Euplotida</taxon>
        <taxon>Euplotidae</taxon>
        <taxon>Moneuplotes</taxon>
    </lineage>
</organism>
<proteinExistence type="predicted"/>
<reference evidence="1" key="1">
    <citation type="submission" date="2023-07" db="EMBL/GenBank/DDBJ databases">
        <authorList>
            <consortium name="AG Swart"/>
            <person name="Singh M."/>
            <person name="Singh A."/>
            <person name="Seah K."/>
            <person name="Emmerich C."/>
        </authorList>
    </citation>
    <scope>NUCLEOTIDE SEQUENCE</scope>
    <source>
        <strain evidence="1">DP1</strain>
    </source>
</reference>
<name>A0AAD1X9F3_EUPCR</name>
<protein>
    <submittedName>
        <fullName evidence="1">Uncharacterized protein</fullName>
    </submittedName>
</protein>
<comment type="caution">
    <text evidence="1">The sequence shown here is derived from an EMBL/GenBank/DDBJ whole genome shotgun (WGS) entry which is preliminary data.</text>
</comment>
<dbReference type="Proteomes" id="UP001295684">
    <property type="component" value="Unassembled WGS sequence"/>
</dbReference>
<keyword evidence="2" id="KW-1185">Reference proteome</keyword>
<dbReference type="EMBL" id="CAMPGE010006982">
    <property type="protein sequence ID" value="CAI2365903.1"/>
    <property type="molecule type" value="Genomic_DNA"/>
</dbReference>
<accession>A0AAD1X9F3</accession>
<dbReference type="AlphaFoldDB" id="A0AAD1X9F3"/>
<gene>
    <name evidence="1" type="ORF">ECRASSUSDP1_LOCUS7174</name>
</gene>
<sequence length="166" mass="19233">MANRQNIKASEDMQNKLFSDNDIDFSDYVDNKDGEVNNLPCARKSNKSKLLISKGNVKDEDLSSFNRINRLNSFPIKNLYQNPFNRGDEEVSKEKEDAYYNNSPQFCTPVRSRSHTKQVFKIREKGRKLKKYSSEAKKTGYLFSKDKTSYDILKMLTSDPALAHEE</sequence>